<comment type="caution">
    <text evidence="1">The sequence shown here is derived from an EMBL/GenBank/DDBJ whole genome shotgun (WGS) entry which is preliminary data.</text>
</comment>
<sequence length="836" mass="97023">MILLLFAWFNWKVIKSDNFTVIHKPGYRWEAEEAIYNLEFYKEEVWHLTTNRYRNLPVVIEDIGTAANGYADPLFRNIHLFTYPPNPGFEIDATRDWYRSVGIHEYTHICHLTRTSDLARPLNLLFGFPFLPNLYSPPWVIEGITVLSESRFPFEGRLNDGLFDSYLGATKDTPPSILTATYLPLQFPYYMGAYLYGGEFFRFLDTAYGEERIGKFFEEYGGCFWAPFGLLFPALSLDLAARLSFGCDFPALFTRWQQKIRDDFKEYEVIGLRLTDDGWFKSYLTAYRERLYYFHSYYQKVEARKIIPIYEVVEYDPRERKKRVLVRTLSPIIAPFRFDGDRLYFLVQDLTRGGNNVYLRGCRITGSLYEFDLKEKKIRRVGTADIRAFAILDGKILVAQDRRHHFGSDVYLDDELLLETDLLIGELMVEGGRIFLIGRKNHETWNIYELDPQLKTITPIRRSSWVLANLNPSPYGPLYTANFDRRYRLYLLDLNTNLDYRLTENGYANFGIIHNDSLYFLGLNRDGFDLYLLPLNRVRFNFPAEPLIPPEPDPRSFPLTIQQGSYFDILATMTPSLRLPIFVPLDTTLKSWLLGGVVAGADATGENTYLAFIGYNQLQESLALYLITNSRFCSPVEVDLFYRHNHDLSLSFDYPLLITTRPGLNRIYPFLRLRWFDRLRRREAFPGLRIGIGLIDWDLTTSGGVRIEPEIDRLAPELSGNLSHLLWGGEVKLDFYWYYDPDSIPIKIRGDETQAKTGERLMFGYTHPILRIRKGSWNPNIFIEDLSSELFFDLARVGVETIYSAGIILRIEVGLGLGLIRLRPGVGIVVTKEGRV</sequence>
<dbReference type="Proteomes" id="UP000268469">
    <property type="component" value="Unassembled WGS sequence"/>
</dbReference>
<reference evidence="1 2" key="1">
    <citation type="submission" date="2018-06" db="EMBL/GenBank/DDBJ databases">
        <title>Extensive metabolic versatility and redundancy in microbially diverse, dynamic hydrothermal sediments.</title>
        <authorList>
            <person name="Dombrowski N."/>
            <person name="Teske A."/>
            <person name="Baker B.J."/>
        </authorList>
    </citation>
    <scope>NUCLEOTIDE SEQUENCE [LARGE SCALE GENOMIC DNA]</scope>
    <source>
        <strain evidence="1">B36_G15</strain>
    </source>
</reference>
<evidence type="ECO:0000313" key="1">
    <source>
        <dbReference type="EMBL" id="RKX69224.1"/>
    </source>
</evidence>
<dbReference type="EMBL" id="QNBE01000098">
    <property type="protein sequence ID" value="RKX69224.1"/>
    <property type="molecule type" value="Genomic_DNA"/>
</dbReference>
<dbReference type="AlphaFoldDB" id="A0A660SEL0"/>
<evidence type="ECO:0000313" key="2">
    <source>
        <dbReference type="Proteomes" id="UP000268469"/>
    </source>
</evidence>
<protein>
    <submittedName>
        <fullName evidence="1">Uncharacterized protein</fullName>
    </submittedName>
</protein>
<dbReference type="SUPFAM" id="SSF69304">
    <property type="entry name" value="Tricorn protease N-terminal domain"/>
    <property type="match status" value="1"/>
</dbReference>
<feature type="non-terminal residue" evidence="1">
    <location>
        <position position="836"/>
    </location>
</feature>
<gene>
    <name evidence="1" type="ORF">DRP53_08880</name>
</gene>
<accession>A0A660SEL0</accession>
<proteinExistence type="predicted"/>
<name>A0A660SEL0_UNCW3</name>
<organism evidence="1 2">
    <name type="scientific">candidate division WOR-3 bacterium</name>
    <dbReference type="NCBI Taxonomy" id="2052148"/>
    <lineage>
        <taxon>Bacteria</taxon>
        <taxon>Bacteria division WOR-3</taxon>
    </lineage>
</organism>